<keyword evidence="1" id="KW-0812">Transmembrane</keyword>
<dbReference type="Proteomes" id="UP000580043">
    <property type="component" value="Unassembled WGS sequence"/>
</dbReference>
<evidence type="ECO:0000256" key="1">
    <source>
        <dbReference type="SAM" id="Phobius"/>
    </source>
</evidence>
<keyword evidence="1" id="KW-1133">Transmembrane helix</keyword>
<keyword evidence="1" id="KW-0472">Membrane</keyword>
<sequence>MLELGPGADILRGIGILMWMFIIGILVGAWALPNTRPGKYLAVATVLGLLIAFPGRWAWERQKRSDHYHARLQQARAHFQERCKNAGEKIYRTVEDVEAIAILRKRRHGGTLPQIVEDPFGAVGNPWESDYPLSFLLPRNKEGQLLGGWMGGYGGERHVWNQPGYAYLDLRDQDDDSITRHTLAIQISPGDTTDSAGAQPQPDPVRTPLYRFVVNKFPSPGPLPRYGVIFEDLTTPEERAQWIAGSAFRVLDLQTNEILAERIGYFMDEGMGSTGGSRTPWEQAKQWSCPKYTIDITYRYFWDRDFTEQVLKIKNR</sequence>
<reference evidence="2 3" key="1">
    <citation type="submission" date="2020-04" db="EMBL/GenBank/DDBJ databases">
        <title>Zoogloea sp. G-4-1-14 isolated from soil.</title>
        <authorList>
            <person name="Dahal R.H."/>
        </authorList>
    </citation>
    <scope>NUCLEOTIDE SEQUENCE [LARGE SCALE GENOMIC DNA]</scope>
    <source>
        <strain evidence="2 3">G-4-1-14</strain>
    </source>
</reference>
<organism evidence="2 3">
    <name type="scientific">Zoogloea dura</name>
    <dbReference type="NCBI Taxonomy" id="2728840"/>
    <lineage>
        <taxon>Bacteria</taxon>
        <taxon>Pseudomonadati</taxon>
        <taxon>Pseudomonadota</taxon>
        <taxon>Betaproteobacteria</taxon>
        <taxon>Rhodocyclales</taxon>
        <taxon>Zoogloeaceae</taxon>
        <taxon>Zoogloea</taxon>
    </lineage>
</organism>
<proteinExistence type="predicted"/>
<evidence type="ECO:0000313" key="3">
    <source>
        <dbReference type="Proteomes" id="UP000580043"/>
    </source>
</evidence>
<accession>A0A848GAE0</accession>
<dbReference type="RefSeq" id="WP_169147397.1">
    <property type="nucleotide sequence ID" value="NZ_JABBGA010000019.1"/>
</dbReference>
<dbReference type="EMBL" id="JABBGA010000019">
    <property type="protein sequence ID" value="NML27865.1"/>
    <property type="molecule type" value="Genomic_DNA"/>
</dbReference>
<protein>
    <submittedName>
        <fullName evidence="2">Uncharacterized protein</fullName>
    </submittedName>
</protein>
<feature type="transmembrane region" description="Helical" evidence="1">
    <location>
        <begin position="38"/>
        <end position="59"/>
    </location>
</feature>
<gene>
    <name evidence="2" type="ORF">HHL15_19080</name>
</gene>
<dbReference type="AlphaFoldDB" id="A0A848GAE0"/>
<name>A0A848GAE0_9RHOO</name>
<feature type="transmembrane region" description="Helical" evidence="1">
    <location>
        <begin position="12"/>
        <end position="32"/>
    </location>
</feature>
<keyword evidence="3" id="KW-1185">Reference proteome</keyword>
<evidence type="ECO:0000313" key="2">
    <source>
        <dbReference type="EMBL" id="NML27865.1"/>
    </source>
</evidence>
<comment type="caution">
    <text evidence="2">The sequence shown here is derived from an EMBL/GenBank/DDBJ whole genome shotgun (WGS) entry which is preliminary data.</text>
</comment>